<sequence length="8" mass="890">MSLLISNL</sequence>
<comment type="caution">
    <text evidence="1">The sequence shown here is derived from an EMBL/GenBank/DDBJ whole genome shotgun (WGS) entry which is preliminary data.</text>
</comment>
<name>F9FAQ1_FUSOF</name>
<accession>F9FAQ1</accession>
<gene>
    <name evidence="1" type="ORF">FOXB_03477</name>
</gene>
<evidence type="ECO:0000313" key="1">
    <source>
        <dbReference type="EMBL" id="EGU86008.1"/>
    </source>
</evidence>
<reference evidence="1" key="1">
    <citation type="journal article" date="2012" name="Mol. Plant Microbe Interact.">
        <title>A highly conserved effector in Fusarium oxysporum is required for full virulence on Arabidopsis.</title>
        <authorList>
            <person name="Thatcher L.F."/>
            <person name="Gardiner D.M."/>
            <person name="Kazan K."/>
            <person name="Manners J."/>
        </authorList>
    </citation>
    <scope>NUCLEOTIDE SEQUENCE [LARGE SCALE GENOMIC DNA]</scope>
    <source>
        <strain evidence="1">Fo5176</strain>
    </source>
</reference>
<proteinExistence type="predicted"/>
<organism evidence="1">
    <name type="scientific">Fusarium oxysporum (strain Fo5176)</name>
    <name type="common">Fusarium vascular wilt</name>
    <dbReference type="NCBI Taxonomy" id="660025"/>
    <lineage>
        <taxon>Eukaryota</taxon>
        <taxon>Fungi</taxon>
        <taxon>Dikarya</taxon>
        <taxon>Ascomycota</taxon>
        <taxon>Pezizomycotina</taxon>
        <taxon>Sordariomycetes</taxon>
        <taxon>Hypocreomycetidae</taxon>
        <taxon>Hypocreales</taxon>
        <taxon>Nectriaceae</taxon>
        <taxon>Fusarium</taxon>
        <taxon>Fusarium oxysporum species complex</taxon>
    </lineage>
</organism>
<dbReference type="EMBL" id="AFQF01001209">
    <property type="protein sequence ID" value="EGU86008.1"/>
    <property type="molecule type" value="Genomic_DNA"/>
</dbReference>
<protein>
    <submittedName>
        <fullName evidence="1">Uncharacterized protein</fullName>
    </submittedName>
</protein>